<evidence type="ECO:0000256" key="1">
    <source>
        <dbReference type="SAM" id="MobiDB-lite"/>
    </source>
</evidence>
<accession>A0A3S4ZSX8</accession>
<feature type="non-terminal residue" evidence="3">
    <location>
        <position position="1"/>
    </location>
</feature>
<keyword evidence="4" id="KW-1185">Reference proteome</keyword>
<sequence>HTPYSSSQSSSRSPIRLRRPSSSANSQSPLSQRCQADRSSARRRPSPAFRRQSQPKPMICSSTSRGNSRVEVSLKSKKADNHLKAGPQRTGRPLQGKTPKSTMLAPVSREVSPSKPKSALHKKRKHLIPSALCDCPDGECTDDLHQLRIEVRQLTNRLMATPPVFSFHLHQQIDSNVNLPGRIVDLVDSSSNSLINNQISQERANLLLAEAWRAIGPDALSSLLSAVDKDCPRDSLCETTSRPISHQQCWFVRQLSSVAGRRTLRYLKSVPGPPDTLLPTVPNPPDTEISWPPFHLVWTRLAHELIGLSTNQVAGLLKGELSLDDECLKKIELPSELIVPVQRDLGLHVSPNSQRVEIDCPTQHEALKTSQLDEASAAILLLMAIFLPLLRIMMRIYRIGVKRPRWF</sequence>
<reference evidence="3" key="1">
    <citation type="submission" date="2018-11" db="EMBL/GenBank/DDBJ databases">
        <authorList>
            <consortium name="Pathogen Informatics"/>
        </authorList>
    </citation>
    <scope>NUCLEOTIDE SEQUENCE</scope>
</reference>
<evidence type="ECO:0000313" key="4">
    <source>
        <dbReference type="Proteomes" id="UP000784294"/>
    </source>
</evidence>
<dbReference type="AlphaFoldDB" id="A0A3S4ZSX8"/>
<feature type="compositionally biased region" description="Low complexity" evidence="1">
    <location>
        <begin position="46"/>
        <end position="55"/>
    </location>
</feature>
<feature type="compositionally biased region" description="Basic and acidic residues" evidence="1">
    <location>
        <begin position="72"/>
        <end position="83"/>
    </location>
</feature>
<evidence type="ECO:0000256" key="2">
    <source>
        <dbReference type="SAM" id="Phobius"/>
    </source>
</evidence>
<feature type="region of interest" description="Disordered" evidence="1">
    <location>
        <begin position="1"/>
        <end position="123"/>
    </location>
</feature>
<keyword evidence="2" id="KW-1133">Transmembrane helix</keyword>
<comment type="caution">
    <text evidence="3">The sequence shown here is derived from an EMBL/GenBank/DDBJ whole genome shotgun (WGS) entry which is preliminary data.</text>
</comment>
<proteinExistence type="predicted"/>
<protein>
    <submittedName>
        <fullName evidence="3">Uncharacterized protein</fullName>
    </submittedName>
</protein>
<gene>
    <name evidence="3" type="ORF">PXEA_LOCUS12431</name>
</gene>
<evidence type="ECO:0000313" key="3">
    <source>
        <dbReference type="EMBL" id="VEL18991.1"/>
    </source>
</evidence>
<feature type="transmembrane region" description="Helical" evidence="2">
    <location>
        <begin position="377"/>
        <end position="397"/>
    </location>
</feature>
<feature type="compositionally biased region" description="Low complexity" evidence="1">
    <location>
        <begin position="1"/>
        <end position="32"/>
    </location>
</feature>
<keyword evidence="2" id="KW-0812">Transmembrane</keyword>
<dbReference type="EMBL" id="CAAALY010039575">
    <property type="protein sequence ID" value="VEL18991.1"/>
    <property type="molecule type" value="Genomic_DNA"/>
</dbReference>
<organism evidence="3 4">
    <name type="scientific">Protopolystoma xenopodis</name>
    <dbReference type="NCBI Taxonomy" id="117903"/>
    <lineage>
        <taxon>Eukaryota</taxon>
        <taxon>Metazoa</taxon>
        <taxon>Spiralia</taxon>
        <taxon>Lophotrochozoa</taxon>
        <taxon>Platyhelminthes</taxon>
        <taxon>Monogenea</taxon>
        <taxon>Polyopisthocotylea</taxon>
        <taxon>Polystomatidea</taxon>
        <taxon>Polystomatidae</taxon>
        <taxon>Protopolystoma</taxon>
    </lineage>
</organism>
<dbReference type="Proteomes" id="UP000784294">
    <property type="component" value="Unassembled WGS sequence"/>
</dbReference>
<name>A0A3S4ZSX8_9PLAT</name>
<keyword evidence="2" id="KW-0472">Membrane</keyword>